<organism evidence="8 9">
    <name type="scientific">Abrus precatorius</name>
    <name type="common">Indian licorice</name>
    <name type="synonym">Glycine abrus</name>
    <dbReference type="NCBI Taxonomy" id="3816"/>
    <lineage>
        <taxon>Eukaryota</taxon>
        <taxon>Viridiplantae</taxon>
        <taxon>Streptophyta</taxon>
        <taxon>Embryophyta</taxon>
        <taxon>Tracheophyta</taxon>
        <taxon>Spermatophyta</taxon>
        <taxon>Magnoliopsida</taxon>
        <taxon>eudicotyledons</taxon>
        <taxon>Gunneridae</taxon>
        <taxon>Pentapetalae</taxon>
        <taxon>rosids</taxon>
        <taxon>fabids</taxon>
        <taxon>Fabales</taxon>
        <taxon>Fabaceae</taxon>
        <taxon>Papilionoideae</taxon>
        <taxon>50 kb inversion clade</taxon>
        <taxon>NPAAA clade</taxon>
        <taxon>indigoferoid/millettioid clade</taxon>
        <taxon>Abreae</taxon>
        <taxon>Abrus</taxon>
    </lineage>
</organism>
<comment type="subcellular location">
    <subcellularLocation>
        <location evidence="1">Nucleus</location>
    </subcellularLocation>
</comment>
<evidence type="ECO:0000259" key="7">
    <source>
        <dbReference type="PROSITE" id="PS51294"/>
    </source>
</evidence>
<dbReference type="GO" id="GO:0000978">
    <property type="term" value="F:RNA polymerase II cis-regulatory region sequence-specific DNA binding"/>
    <property type="evidence" value="ECO:0007669"/>
    <property type="project" value="TreeGrafter"/>
</dbReference>
<evidence type="ECO:0000256" key="4">
    <source>
        <dbReference type="ARBA" id="ARBA00023125"/>
    </source>
</evidence>
<reference evidence="8" key="1">
    <citation type="journal article" date="2019" name="Toxins">
        <title>Detection of Abrin-Like and Prepropulchellin-Like Toxin Genes and Transcripts Using Whole Genome Sequencing and Full-Length Transcript Sequencing of Abrus precatorius.</title>
        <authorList>
            <person name="Hovde B.T."/>
            <person name="Daligault H.E."/>
            <person name="Hanschen E.R."/>
            <person name="Kunde Y.A."/>
            <person name="Johnson M.B."/>
            <person name="Starkenburg S.R."/>
            <person name="Johnson S.L."/>
        </authorList>
    </citation>
    <scope>NUCLEOTIDE SEQUENCE [LARGE SCALE GENOMIC DNA]</scope>
</reference>
<feature type="domain" description="HTH myb-type" evidence="7">
    <location>
        <begin position="174"/>
        <end position="229"/>
    </location>
</feature>
<dbReference type="OrthoDB" id="1431846at2759"/>
<feature type="domain" description="HTH myb-type" evidence="7">
    <location>
        <begin position="230"/>
        <end position="280"/>
    </location>
</feature>
<proteinExistence type="predicted"/>
<keyword evidence="8" id="KW-1185">Reference proteome</keyword>
<dbReference type="FunFam" id="1.10.10.60:FF:000010">
    <property type="entry name" value="Transcriptional activator Myb isoform A"/>
    <property type="match status" value="1"/>
</dbReference>
<dbReference type="GO" id="GO:0005634">
    <property type="term" value="C:nucleus"/>
    <property type="evidence" value="ECO:0007669"/>
    <property type="project" value="UniProtKB-SubCell"/>
</dbReference>
<dbReference type="InterPro" id="IPR009057">
    <property type="entry name" value="Homeodomain-like_sf"/>
</dbReference>
<reference evidence="9" key="2">
    <citation type="submission" date="2025-08" db="UniProtKB">
        <authorList>
            <consortium name="RefSeq"/>
        </authorList>
    </citation>
    <scope>IDENTIFICATION</scope>
    <source>
        <tissue evidence="9">Young leaves</tissue>
    </source>
</reference>
<evidence type="ECO:0000313" key="9">
    <source>
        <dbReference type="RefSeq" id="XP_027358772.1"/>
    </source>
</evidence>
<evidence type="ECO:0000256" key="5">
    <source>
        <dbReference type="ARBA" id="ARBA00023242"/>
    </source>
</evidence>
<dbReference type="CDD" id="cd00167">
    <property type="entry name" value="SANT"/>
    <property type="match status" value="2"/>
</dbReference>
<sequence length="386" mass="43702">MEFNPSFQGQHPYLSSFFPENPCSKQETQTMLPLQSSILVAPSPPSNHSPMFLPNTLNHYLNVPNYLHHPSSSITNPFYGTIGDGSQGGFVNTHHRHPVSTLAPNNNKMEPLHGNHQRDKVIWDFSQKTLVEPSQASSSRLINPLSPFPISSDHGLVMSDQKRVKEENNPNIPNANLIKGQWTPDEDRALVELVKQYGLKKWSHIAKSLNGRIGKQCRERWHNHLRPNIRKDSWTLEEDIMLIRSHQEVGNKWAEIARRLPGRTENTIKNHWNATKRRQRCKKPKNKSSTPEGSLLQAYIKRVTENEEAAKKLKKSMCNKNKNVLDCSCNDLALMFPYDHSPHNVLNGNGNSSGYAPIQVNNNDDGRNLLYGAMMRCSDGKLGSKG</sequence>
<dbReference type="InterPro" id="IPR001005">
    <property type="entry name" value="SANT/Myb"/>
</dbReference>
<dbReference type="KEGG" id="aprc:113867577"/>
<evidence type="ECO:0000256" key="2">
    <source>
        <dbReference type="ARBA" id="ARBA00022737"/>
    </source>
</evidence>
<keyword evidence="2" id="KW-0677">Repeat</keyword>
<evidence type="ECO:0000256" key="1">
    <source>
        <dbReference type="ARBA" id="ARBA00004123"/>
    </source>
</evidence>
<keyword evidence="3" id="KW-0804">Transcription</keyword>
<dbReference type="InterPro" id="IPR017930">
    <property type="entry name" value="Myb_dom"/>
</dbReference>
<gene>
    <name evidence="9" type="primary">LOC113867577</name>
</gene>
<feature type="domain" description="Myb-like" evidence="6">
    <location>
        <begin position="226"/>
        <end position="276"/>
    </location>
</feature>
<dbReference type="PANTHER" id="PTHR45614">
    <property type="entry name" value="MYB PROTEIN-RELATED"/>
    <property type="match status" value="1"/>
</dbReference>
<accession>A0A8B8LSH5</accession>
<dbReference type="SUPFAM" id="SSF46689">
    <property type="entry name" value="Homeodomain-like"/>
    <property type="match status" value="1"/>
</dbReference>
<protein>
    <submittedName>
        <fullName evidence="9">Transcription factor MYB118-like</fullName>
    </submittedName>
</protein>
<dbReference type="PROSITE" id="PS51294">
    <property type="entry name" value="HTH_MYB"/>
    <property type="match status" value="2"/>
</dbReference>
<keyword evidence="3" id="KW-0805">Transcription regulation</keyword>
<dbReference type="AlphaFoldDB" id="A0A8B8LSH5"/>
<dbReference type="PANTHER" id="PTHR45614:SF285">
    <property type="entry name" value="TRANSCRIPTION FACTOR MYB98"/>
    <property type="match status" value="1"/>
</dbReference>
<dbReference type="Gene3D" id="1.10.10.60">
    <property type="entry name" value="Homeodomain-like"/>
    <property type="match status" value="2"/>
</dbReference>
<dbReference type="InterPro" id="IPR050560">
    <property type="entry name" value="MYB_TF"/>
</dbReference>
<dbReference type="RefSeq" id="XP_027358772.1">
    <property type="nucleotide sequence ID" value="XM_027502971.1"/>
</dbReference>
<keyword evidence="4" id="KW-0238">DNA-binding</keyword>
<dbReference type="GeneID" id="113867577"/>
<dbReference type="PROSITE" id="PS50090">
    <property type="entry name" value="MYB_LIKE"/>
    <property type="match status" value="2"/>
</dbReference>
<evidence type="ECO:0000259" key="6">
    <source>
        <dbReference type="PROSITE" id="PS50090"/>
    </source>
</evidence>
<evidence type="ECO:0000256" key="3">
    <source>
        <dbReference type="ARBA" id="ARBA00023015"/>
    </source>
</evidence>
<dbReference type="Proteomes" id="UP000694853">
    <property type="component" value="Unplaced"/>
</dbReference>
<name>A0A8B8LSH5_ABRPR</name>
<dbReference type="Pfam" id="PF13921">
    <property type="entry name" value="Myb_DNA-bind_6"/>
    <property type="match status" value="1"/>
</dbReference>
<keyword evidence="5" id="KW-0539">Nucleus</keyword>
<evidence type="ECO:0000313" key="8">
    <source>
        <dbReference type="Proteomes" id="UP000694853"/>
    </source>
</evidence>
<dbReference type="SMART" id="SM00717">
    <property type="entry name" value="SANT"/>
    <property type="match status" value="2"/>
</dbReference>
<dbReference type="GO" id="GO:0000981">
    <property type="term" value="F:DNA-binding transcription factor activity, RNA polymerase II-specific"/>
    <property type="evidence" value="ECO:0007669"/>
    <property type="project" value="TreeGrafter"/>
</dbReference>
<feature type="domain" description="Myb-like" evidence="6">
    <location>
        <begin position="174"/>
        <end position="225"/>
    </location>
</feature>